<feature type="domain" description="Antirepressor protein C-terminal" evidence="1">
    <location>
        <begin position="105"/>
        <end position="171"/>
    </location>
</feature>
<dbReference type="Pfam" id="PF03374">
    <property type="entry name" value="ANT"/>
    <property type="match status" value="1"/>
</dbReference>
<organism evidence="2 3">
    <name type="scientific">Pseudomonas amygdali pv. morsprunorum</name>
    <dbReference type="NCBI Taxonomy" id="129138"/>
    <lineage>
        <taxon>Bacteria</taxon>
        <taxon>Pseudomonadati</taxon>
        <taxon>Pseudomonadota</taxon>
        <taxon>Gammaproteobacteria</taxon>
        <taxon>Pseudomonadales</taxon>
        <taxon>Pseudomonadaceae</taxon>
        <taxon>Pseudomonas</taxon>
        <taxon>Pseudomonas amygdali</taxon>
    </lineage>
</organism>
<reference evidence="2 3" key="1">
    <citation type="submission" date="2018-08" db="EMBL/GenBank/DDBJ databases">
        <title>Recombination of ecologically and evolutionarily significant loci maintains genetic cohesion in the Pseudomonas syringae species complex.</title>
        <authorList>
            <person name="Dillon M."/>
            <person name="Thakur S."/>
            <person name="Almeida R.N.D."/>
            <person name="Weir B.S."/>
            <person name="Guttman D.S."/>
        </authorList>
    </citation>
    <scope>NUCLEOTIDE SEQUENCE [LARGE SCALE GENOMIC DNA]</scope>
    <source>
        <strain evidence="2 3">19322</strain>
    </source>
</reference>
<dbReference type="EMBL" id="RBNS01000110">
    <property type="protein sequence ID" value="RML55051.1"/>
    <property type="molecule type" value="Genomic_DNA"/>
</dbReference>
<evidence type="ECO:0000259" key="1">
    <source>
        <dbReference type="Pfam" id="PF03374"/>
    </source>
</evidence>
<name>A0A2S4HM77_PSEA0</name>
<accession>A0A2S4HM77</accession>
<protein>
    <recommendedName>
        <fullName evidence="1">Antirepressor protein C-terminal domain-containing protein</fullName>
    </recommendedName>
</protein>
<gene>
    <name evidence="2" type="ORF">ALQ94_01377</name>
</gene>
<dbReference type="GO" id="GO:0003677">
    <property type="term" value="F:DNA binding"/>
    <property type="evidence" value="ECO:0007669"/>
    <property type="project" value="InterPro"/>
</dbReference>
<sequence length="180" mass="19925">MVKVVSVLGETGASNFCGTYQSQQNKEMPMYVFPKREATLMAMSYSPAISAAVYDRMTELEQQVASQAPKLPNFSNPAEAARAWALEYERSVALAVEVEQKKELLAIAAPKVEFVDQFVEADGALGIQAASRLLKMNMRELSHWLVDEKLCLPSFHDLFPLDRRHGSGLLIVQLASGALY</sequence>
<evidence type="ECO:0000313" key="3">
    <source>
        <dbReference type="Proteomes" id="UP000277952"/>
    </source>
</evidence>
<dbReference type="AlphaFoldDB" id="A0A2S4HM77"/>
<evidence type="ECO:0000313" key="2">
    <source>
        <dbReference type="EMBL" id="RML55051.1"/>
    </source>
</evidence>
<dbReference type="InterPro" id="IPR005039">
    <property type="entry name" value="Ant_C"/>
</dbReference>
<proteinExistence type="predicted"/>
<dbReference type="Proteomes" id="UP000277952">
    <property type="component" value="Unassembled WGS sequence"/>
</dbReference>
<comment type="caution">
    <text evidence="2">The sequence shown here is derived from an EMBL/GenBank/DDBJ whole genome shotgun (WGS) entry which is preliminary data.</text>
</comment>